<sequence length="150" mass="16024">MQNQGITTPGEPGNPSEVVEDRTTSTTPTMPTTKSPVTQDPTTTTTREEDKNISLNLSIGNDTSSKVTISIKINGNEVYNNGINGSNTGTPVLDSKSISIAQGEFTILVADSVGRTTTKKLNTKDGNYISVLSGLKDININQSNEPFQYL</sequence>
<feature type="compositionally biased region" description="Low complexity" evidence="1">
    <location>
        <begin position="24"/>
        <end position="45"/>
    </location>
</feature>
<accession>A0A0G0G836</accession>
<reference evidence="2 3" key="1">
    <citation type="journal article" date="2015" name="Nature">
        <title>rRNA introns, odd ribosomes, and small enigmatic genomes across a large radiation of phyla.</title>
        <authorList>
            <person name="Brown C.T."/>
            <person name="Hug L.A."/>
            <person name="Thomas B.C."/>
            <person name="Sharon I."/>
            <person name="Castelle C.J."/>
            <person name="Singh A."/>
            <person name="Wilkins M.J."/>
            <person name="Williams K.H."/>
            <person name="Banfield J.F."/>
        </authorList>
    </citation>
    <scope>NUCLEOTIDE SEQUENCE [LARGE SCALE GENOMIC DNA]</scope>
</reference>
<evidence type="ECO:0000313" key="2">
    <source>
        <dbReference type="EMBL" id="KKP87887.1"/>
    </source>
</evidence>
<dbReference type="AlphaFoldDB" id="A0A0G0G836"/>
<protein>
    <submittedName>
        <fullName evidence="2">Uncharacterized protein</fullName>
    </submittedName>
</protein>
<name>A0A0G0G836_9BACT</name>
<dbReference type="STRING" id="1618333.UR93_C0029G0013"/>
<proteinExistence type="predicted"/>
<dbReference type="EMBL" id="LBRB01000029">
    <property type="protein sequence ID" value="KKP87887.1"/>
    <property type="molecule type" value="Genomic_DNA"/>
</dbReference>
<dbReference type="Proteomes" id="UP000034316">
    <property type="component" value="Unassembled WGS sequence"/>
</dbReference>
<evidence type="ECO:0000313" key="3">
    <source>
        <dbReference type="Proteomes" id="UP000034316"/>
    </source>
</evidence>
<evidence type="ECO:0000256" key="1">
    <source>
        <dbReference type="SAM" id="MobiDB-lite"/>
    </source>
</evidence>
<feature type="region of interest" description="Disordered" evidence="1">
    <location>
        <begin position="1"/>
        <end position="52"/>
    </location>
</feature>
<gene>
    <name evidence="2" type="ORF">UR93_C0029G0013</name>
</gene>
<comment type="caution">
    <text evidence="2">The sequence shown here is derived from an EMBL/GenBank/DDBJ whole genome shotgun (WGS) entry which is preliminary data.</text>
</comment>
<organism evidence="2 3">
    <name type="scientific">Berkelbacteria bacterium GW2011_GWA2_35_9</name>
    <dbReference type="NCBI Taxonomy" id="1618333"/>
    <lineage>
        <taxon>Bacteria</taxon>
        <taxon>Candidatus Berkelbacteria</taxon>
    </lineage>
</organism>